<dbReference type="PROSITE" id="PS51194">
    <property type="entry name" value="HELICASE_CTER"/>
    <property type="match status" value="1"/>
</dbReference>
<dbReference type="FunFam" id="3.40.50.300:FF:000429">
    <property type="entry name" value="Preprotein translocase subunit SecA"/>
    <property type="match status" value="1"/>
</dbReference>
<evidence type="ECO:0000256" key="1">
    <source>
        <dbReference type="ARBA" id="ARBA00004170"/>
    </source>
</evidence>
<dbReference type="InterPro" id="IPR011116">
    <property type="entry name" value="SecA_Wing/Scaffold"/>
</dbReference>
<dbReference type="GO" id="GO:0005524">
    <property type="term" value="F:ATP binding"/>
    <property type="evidence" value="ECO:0007669"/>
    <property type="project" value="UniProtKB-UniRule"/>
</dbReference>
<keyword evidence="16" id="KW-0347">Helicase</keyword>
<evidence type="ECO:0000256" key="2">
    <source>
        <dbReference type="ARBA" id="ARBA00007650"/>
    </source>
</evidence>
<dbReference type="InterPro" id="IPR014018">
    <property type="entry name" value="SecA_motor_DEAD"/>
</dbReference>
<dbReference type="GO" id="GO:0005886">
    <property type="term" value="C:plasma membrane"/>
    <property type="evidence" value="ECO:0007669"/>
    <property type="project" value="UniProtKB-SubCell"/>
</dbReference>
<name>A0A0U1KYT7_9FIRM</name>
<keyword evidence="17" id="KW-1185">Reference proteome</keyword>
<dbReference type="InterPro" id="IPR044722">
    <property type="entry name" value="SecA_SF2_C"/>
</dbReference>
<evidence type="ECO:0000259" key="14">
    <source>
        <dbReference type="PROSITE" id="PS51194"/>
    </source>
</evidence>
<dbReference type="InterPro" id="IPR011130">
    <property type="entry name" value="SecA_preprotein_X-link_dom"/>
</dbReference>
<proteinExistence type="inferred from homology"/>
<comment type="similarity">
    <text evidence="2 12">Belongs to the SecA family.</text>
</comment>
<dbReference type="CDD" id="cd17928">
    <property type="entry name" value="DEXDc_SecA"/>
    <property type="match status" value="1"/>
</dbReference>
<evidence type="ECO:0000256" key="10">
    <source>
        <dbReference type="ARBA" id="ARBA00023010"/>
    </source>
</evidence>
<dbReference type="GO" id="GO:0005829">
    <property type="term" value="C:cytosol"/>
    <property type="evidence" value="ECO:0007669"/>
    <property type="project" value="TreeGrafter"/>
</dbReference>
<accession>A0A0U1KYT7</accession>
<dbReference type="NCBIfam" id="TIGR04221">
    <property type="entry name" value="SecA2_Mycobac"/>
    <property type="match status" value="1"/>
</dbReference>
<dbReference type="GO" id="GO:0017038">
    <property type="term" value="P:protein import"/>
    <property type="evidence" value="ECO:0007669"/>
    <property type="project" value="InterPro"/>
</dbReference>
<dbReference type="InterPro" id="IPR000185">
    <property type="entry name" value="SecA"/>
</dbReference>
<feature type="binding site" evidence="12">
    <location>
        <position position="479"/>
    </location>
    <ligand>
        <name>ATP</name>
        <dbReference type="ChEBI" id="CHEBI:30616"/>
    </ligand>
</feature>
<dbReference type="HAMAP" id="MF_01382">
    <property type="entry name" value="SecA"/>
    <property type="match status" value="1"/>
</dbReference>
<dbReference type="GO" id="GO:0065002">
    <property type="term" value="P:intracellular protein transmembrane transport"/>
    <property type="evidence" value="ECO:0007669"/>
    <property type="project" value="UniProtKB-UniRule"/>
</dbReference>
<dbReference type="Gene3D" id="3.40.50.300">
    <property type="entry name" value="P-loop containing nucleotide triphosphate hydrolases"/>
    <property type="match status" value="3"/>
</dbReference>
<evidence type="ECO:0000256" key="9">
    <source>
        <dbReference type="ARBA" id="ARBA00022967"/>
    </source>
</evidence>
<dbReference type="InterPro" id="IPR036266">
    <property type="entry name" value="SecA_Wing/Scaffold_sf"/>
</dbReference>
<comment type="catalytic activity">
    <reaction evidence="12">
        <text>ATP + H2O + cellular proteinSide 1 = ADP + phosphate + cellular proteinSide 2.</text>
        <dbReference type="EC" id="7.4.2.8"/>
    </reaction>
</comment>
<feature type="domain" description="SecA family profile" evidence="15">
    <location>
        <begin position="1"/>
        <end position="564"/>
    </location>
</feature>
<evidence type="ECO:0000256" key="11">
    <source>
        <dbReference type="ARBA" id="ARBA00023136"/>
    </source>
</evidence>
<feature type="domain" description="Helicase ATP-binding" evidence="13">
    <location>
        <begin position="74"/>
        <end position="231"/>
    </location>
</feature>
<evidence type="ECO:0000259" key="13">
    <source>
        <dbReference type="PROSITE" id="PS51192"/>
    </source>
</evidence>
<evidence type="ECO:0000259" key="15">
    <source>
        <dbReference type="PROSITE" id="PS51196"/>
    </source>
</evidence>
<dbReference type="GO" id="GO:0004386">
    <property type="term" value="F:helicase activity"/>
    <property type="evidence" value="ECO:0007669"/>
    <property type="project" value="UniProtKB-KW"/>
</dbReference>
<dbReference type="EC" id="7.4.2.8" evidence="12"/>
<dbReference type="SUPFAM" id="SSF81886">
    <property type="entry name" value="Helical scaffold and wing domains of SecA"/>
    <property type="match status" value="1"/>
</dbReference>
<dbReference type="InterPro" id="IPR020937">
    <property type="entry name" value="SecA_CS"/>
</dbReference>
<dbReference type="Gene3D" id="3.90.1440.10">
    <property type="entry name" value="SecA, preprotein cross-linking domain"/>
    <property type="match status" value="1"/>
</dbReference>
<dbReference type="Proteomes" id="UP000049855">
    <property type="component" value="Unassembled WGS sequence"/>
</dbReference>
<reference evidence="17" key="1">
    <citation type="submission" date="2015-03" db="EMBL/GenBank/DDBJ databases">
        <authorList>
            <person name="Nijsse Bart"/>
        </authorList>
    </citation>
    <scope>NUCLEOTIDE SEQUENCE [LARGE SCALE GENOMIC DNA]</scope>
</reference>
<dbReference type="PROSITE" id="PS51196">
    <property type="entry name" value="SECA_MOTOR_DEAD"/>
    <property type="match status" value="1"/>
</dbReference>
<dbReference type="PRINTS" id="PR00906">
    <property type="entry name" value="SECA"/>
</dbReference>
<evidence type="ECO:0000256" key="7">
    <source>
        <dbReference type="ARBA" id="ARBA00022840"/>
    </source>
</evidence>
<dbReference type="CDD" id="cd18803">
    <property type="entry name" value="SF2_C_secA"/>
    <property type="match status" value="1"/>
</dbReference>
<dbReference type="InterPro" id="IPR014001">
    <property type="entry name" value="Helicase_ATP-bd"/>
</dbReference>
<keyword evidence="8 12" id="KW-0653">Protein transport</keyword>
<dbReference type="PROSITE" id="PS01312">
    <property type="entry name" value="SECA"/>
    <property type="match status" value="1"/>
</dbReference>
<evidence type="ECO:0000256" key="6">
    <source>
        <dbReference type="ARBA" id="ARBA00022741"/>
    </source>
</evidence>
<dbReference type="SUPFAM" id="SSF81767">
    <property type="entry name" value="Pre-protein crosslinking domain of SecA"/>
    <property type="match status" value="1"/>
</dbReference>
<dbReference type="Pfam" id="PF07516">
    <property type="entry name" value="SecA_SW"/>
    <property type="match status" value="2"/>
</dbReference>
<dbReference type="SUPFAM" id="SSF52540">
    <property type="entry name" value="P-loop containing nucleoside triphosphate hydrolases"/>
    <property type="match status" value="2"/>
</dbReference>
<dbReference type="PANTHER" id="PTHR30612">
    <property type="entry name" value="SECA INNER MEMBRANE COMPONENT OF SEC PROTEIN SECRETION SYSTEM"/>
    <property type="match status" value="1"/>
</dbReference>
<keyword evidence="11 12" id="KW-0472">Membrane</keyword>
<keyword evidence="7 12" id="KW-0067">ATP-binding</keyword>
<comment type="function">
    <text evidence="12">Part of the Sec protein translocase complex. Interacts with the SecYEG preprotein conducting channel. Has a central role in coupling the hydrolysis of ATP to the transfer of proteins into and across the cell membrane, serving as an ATP-driven molecular motor driving the stepwise translocation of polypeptide chains across the membrane.</text>
</comment>
<feature type="domain" description="Helicase C-terminal" evidence="14">
    <location>
        <begin position="404"/>
        <end position="566"/>
    </location>
</feature>
<evidence type="ECO:0000256" key="4">
    <source>
        <dbReference type="ARBA" id="ARBA00022475"/>
    </source>
</evidence>
<dbReference type="Pfam" id="PF01043">
    <property type="entry name" value="SecA_PP_bind"/>
    <property type="match status" value="1"/>
</dbReference>
<comment type="subcellular location">
    <subcellularLocation>
        <location evidence="12">Cell membrane</location>
        <topology evidence="12">Peripheral membrane protein</topology>
        <orientation evidence="12">Cytoplasmic side</orientation>
    </subcellularLocation>
    <subcellularLocation>
        <location evidence="12">Cytoplasm</location>
    </subcellularLocation>
    <subcellularLocation>
        <location evidence="1">Membrane</location>
        <topology evidence="1">Peripheral membrane protein</topology>
    </subcellularLocation>
    <text evidence="12">Distribution is 50-50.</text>
</comment>
<sequence length="774" mass="86522">MEYNLEFYQKVLQEINTVKFNSLSNGRLQEISAELKSRYHTEALSDSLLVDSFALAREAAKRVLGIYPFDTQVIAGIALHKGKIVEMQTGEGKTLAAVMPAYINALAGKGVHVLTFNDYLARRDAQWMGPIFEFLGLTTGYVNEGMSTTARQQAYSSDITYVTAKEAGFDYLRDFLCTEKEKLVHRPFHYAIVDEADSILIDEARVPLVIAGNVGDDEENPLQLAGIVRGLKQGTDYDTDQYRSNVYYTDSGLLKIEKMLGCGNLYASKNLRLLASLNCALYAEVLIERDKDYIVKDNKVELIDEFTGRIAAKRRWPENLHAAVEAKEGLIAASRGTIMGSIALQYFLSLYPRISGMTGTTSTVATELRELYGLDVLVIPTNKPCIRKDHPDMIFTDKNAKQTALIAEIKKVHAAGQPILIGTGSVEESEMLAGELKKTGILCQILNARNDEMEAKIIAGAGELGAVTVSTNMAGRGVDIKLGGEFEQERSRVVELGGLYVVGTSLHESRRINNQLRGRAGRQGDPGESRFFISLEDDLIKRYDIAKLIPVRKFPAKQVGPVNDPAVSRAVERGQRIVEGYNSDIRRQLWKYSFLIEQQRRIIHNKRQEILLDKEPLNLITAKAADRYCKLRDQVGEDVLKNVEKQITLYQINNCWADYLDYISYEREGIHLVAVGKKDPLTEFHRIAIEAFDEIMDNIDSEIVKTFESVDIGKNGIDMAKAGLKGPSATWTYLINDSPYQFSRLPSLIKAAITKLSRPVFSLQLLLESIFGKE</sequence>
<dbReference type="Pfam" id="PF21090">
    <property type="entry name" value="P-loop_SecA"/>
    <property type="match status" value="1"/>
</dbReference>
<dbReference type="EMBL" id="CTRP01000010">
    <property type="protein sequence ID" value="CQR72580.1"/>
    <property type="molecule type" value="Genomic_DNA"/>
</dbReference>
<keyword evidence="6 12" id="KW-0547">Nucleotide-binding</keyword>
<dbReference type="Pfam" id="PF07517">
    <property type="entry name" value="SecA_DEAD"/>
    <property type="match status" value="1"/>
</dbReference>
<keyword evidence="10 12" id="KW-0811">Translocation</keyword>
<dbReference type="InterPro" id="IPR026389">
    <property type="entry name" value="SecA_Actinobact-type"/>
</dbReference>
<dbReference type="GO" id="GO:0043952">
    <property type="term" value="P:protein transport by the Sec complex"/>
    <property type="evidence" value="ECO:0007669"/>
    <property type="project" value="TreeGrafter"/>
</dbReference>
<dbReference type="GO" id="GO:0008564">
    <property type="term" value="F:protein-exporting ATPase activity"/>
    <property type="evidence" value="ECO:0007669"/>
    <property type="project" value="UniProtKB-EC"/>
</dbReference>
<dbReference type="AlphaFoldDB" id="A0A0U1KYT7"/>
<evidence type="ECO:0000256" key="5">
    <source>
        <dbReference type="ARBA" id="ARBA00022490"/>
    </source>
</evidence>
<keyword evidence="9 12" id="KW-1278">Translocase</keyword>
<feature type="binding site" evidence="12">
    <location>
        <begin position="90"/>
        <end position="94"/>
    </location>
    <ligand>
        <name>ATP</name>
        <dbReference type="ChEBI" id="CHEBI:30616"/>
    </ligand>
</feature>
<dbReference type="PANTHER" id="PTHR30612:SF0">
    <property type="entry name" value="CHLOROPLAST PROTEIN-TRANSPORTING ATPASE"/>
    <property type="match status" value="1"/>
</dbReference>
<keyword evidence="16" id="KW-0378">Hydrolase</keyword>
<dbReference type="PROSITE" id="PS51192">
    <property type="entry name" value="HELICASE_ATP_BIND_1"/>
    <property type="match status" value="1"/>
</dbReference>
<dbReference type="GO" id="GO:0031522">
    <property type="term" value="C:cell envelope Sec protein transport complex"/>
    <property type="evidence" value="ECO:0007669"/>
    <property type="project" value="TreeGrafter"/>
</dbReference>
<evidence type="ECO:0000313" key="17">
    <source>
        <dbReference type="Proteomes" id="UP000049855"/>
    </source>
</evidence>
<dbReference type="InterPro" id="IPR027417">
    <property type="entry name" value="P-loop_NTPase"/>
</dbReference>
<dbReference type="SMART" id="SM00958">
    <property type="entry name" value="SecA_PP_bind"/>
    <property type="match status" value="1"/>
</dbReference>
<keyword evidence="5 12" id="KW-0963">Cytoplasm</keyword>
<dbReference type="InterPro" id="IPR011115">
    <property type="entry name" value="SecA_DEAD"/>
</dbReference>
<gene>
    <name evidence="12" type="primary">secA</name>
    <name evidence="16" type="ORF">SpAn4DRAFT_3040</name>
</gene>
<organism evidence="16 17">
    <name type="scientific">Sporomusa ovata</name>
    <dbReference type="NCBI Taxonomy" id="2378"/>
    <lineage>
        <taxon>Bacteria</taxon>
        <taxon>Bacillati</taxon>
        <taxon>Bacillota</taxon>
        <taxon>Negativicutes</taxon>
        <taxon>Selenomonadales</taxon>
        <taxon>Sporomusaceae</taxon>
        <taxon>Sporomusa</taxon>
    </lineage>
</organism>
<evidence type="ECO:0000256" key="8">
    <source>
        <dbReference type="ARBA" id="ARBA00022927"/>
    </source>
</evidence>
<protein>
    <recommendedName>
        <fullName evidence="12">Protein translocase subunit SecA</fullName>
        <ecNumber evidence="12">7.4.2.8</ecNumber>
    </recommendedName>
</protein>
<dbReference type="InterPro" id="IPR036670">
    <property type="entry name" value="SecA_X-link_sf"/>
</dbReference>
<dbReference type="SMART" id="SM00957">
    <property type="entry name" value="SecA_DEAD"/>
    <property type="match status" value="1"/>
</dbReference>
<evidence type="ECO:0000256" key="12">
    <source>
        <dbReference type="HAMAP-Rule" id="MF_01382"/>
    </source>
</evidence>
<dbReference type="Gene3D" id="1.10.3060.10">
    <property type="entry name" value="Helical scaffold and wing domains of SecA"/>
    <property type="match status" value="2"/>
</dbReference>
<evidence type="ECO:0000256" key="3">
    <source>
        <dbReference type="ARBA" id="ARBA00022448"/>
    </source>
</evidence>
<evidence type="ECO:0000313" key="16">
    <source>
        <dbReference type="EMBL" id="CQR72580.1"/>
    </source>
</evidence>
<keyword evidence="3 12" id="KW-0813">Transport</keyword>
<keyword evidence="4 12" id="KW-1003">Cell membrane</keyword>
<feature type="binding site" evidence="12">
    <location>
        <position position="72"/>
    </location>
    <ligand>
        <name>ATP</name>
        <dbReference type="ChEBI" id="CHEBI:30616"/>
    </ligand>
</feature>
<comment type="subunit">
    <text evidence="12">Monomer and homodimer. Part of the essential Sec protein translocation apparatus which comprises SecA, SecYEG and auxiliary proteins SecDF. Other proteins may also be involved.</text>
</comment>
<dbReference type="GO" id="GO:0006605">
    <property type="term" value="P:protein targeting"/>
    <property type="evidence" value="ECO:0007669"/>
    <property type="project" value="UniProtKB-UniRule"/>
</dbReference>
<dbReference type="InterPro" id="IPR001650">
    <property type="entry name" value="Helicase_C-like"/>
</dbReference>